<reference evidence="3 4" key="1">
    <citation type="submission" date="2022-03" db="EMBL/GenBank/DDBJ databases">
        <title>Complete genome sequence of Lysobacter capsici VKM B-2533 and Lysobacter gummosus 10.1.1, promising sources of lytic agents.</title>
        <authorList>
            <person name="Tarlachkov S.V."/>
            <person name="Kudryakova I.V."/>
            <person name="Afoshin A.S."/>
            <person name="Leontyevskaya E.A."/>
            <person name="Leontyevskaya N.V."/>
        </authorList>
    </citation>
    <scope>NUCLEOTIDE SEQUENCE [LARGE SCALE GENOMIC DNA]</scope>
    <source>
        <strain evidence="3 4">10.1.1</strain>
    </source>
</reference>
<organism evidence="3 4">
    <name type="scientific">Lysobacter gummosus</name>
    <dbReference type="NCBI Taxonomy" id="262324"/>
    <lineage>
        <taxon>Bacteria</taxon>
        <taxon>Pseudomonadati</taxon>
        <taxon>Pseudomonadota</taxon>
        <taxon>Gammaproteobacteria</taxon>
        <taxon>Lysobacterales</taxon>
        <taxon>Lysobacteraceae</taxon>
        <taxon>Lysobacter</taxon>
    </lineage>
</organism>
<keyword evidence="4" id="KW-1185">Reference proteome</keyword>
<sequence>MRADPRDRASHGQGARGYGFDLGDAVLVAAVALAVAVGCIAQAAAAPPPAQSTAAGKDAPAIAYPSGYAMWTHIKSGLITSAHAAYPRFGGLHHVYGNAAALQGFRSGNYPDGAVLVYDLFETRDHGDGIIDQGPRRHIDVMVKDSRRFAATAGWGYAEFAAGQRSDRLKTAERDGCAACHASRRQHGDVFSEWANQAESAATGS</sequence>
<evidence type="ECO:0000259" key="2">
    <source>
        <dbReference type="Pfam" id="PF16694"/>
    </source>
</evidence>
<dbReference type="InterPro" id="IPR038142">
    <property type="entry name" value="Cytochrome_P460_sp"/>
</dbReference>
<accession>A0ABY3XB09</accession>
<evidence type="ECO:0000313" key="4">
    <source>
        <dbReference type="Proteomes" id="UP000829194"/>
    </source>
</evidence>
<keyword evidence="1" id="KW-1133">Transmembrane helix</keyword>
<dbReference type="CDD" id="cd20752">
    <property type="entry name" value="cyt_c'_beta"/>
    <property type="match status" value="1"/>
</dbReference>
<keyword evidence="1" id="KW-0812">Transmembrane</keyword>
<name>A0ABY3XB09_9GAMM</name>
<keyword evidence="1" id="KW-0472">Membrane</keyword>
<feature type="transmembrane region" description="Helical" evidence="1">
    <location>
        <begin position="25"/>
        <end position="45"/>
    </location>
</feature>
<proteinExistence type="predicted"/>
<gene>
    <name evidence="3" type="ORF">MOV92_17755</name>
</gene>
<feature type="domain" description="Cytochrome P460" evidence="2">
    <location>
        <begin position="65"/>
        <end position="191"/>
    </location>
</feature>
<dbReference type="RefSeq" id="WP_057943925.1">
    <property type="nucleotide sequence ID" value="NZ_CP011131.1"/>
</dbReference>
<dbReference type="EMBL" id="CP093547">
    <property type="protein sequence ID" value="UNP28327.1"/>
    <property type="molecule type" value="Genomic_DNA"/>
</dbReference>
<dbReference type="Pfam" id="PF16694">
    <property type="entry name" value="Cytochrome_P460"/>
    <property type="match status" value="1"/>
</dbReference>
<evidence type="ECO:0000256" key="1">
    <source>
        <dbReference type="SAM" id="Phobius"/>
    </source>
</evidence>
<dbReference type="InterPro" id="IPR032033">
    <property type="entry name" value="Cytochrome_P460"/>
</dbReference>
<evidence type="ECO:0000313" key="3">
    <source>
        <dbReference type="EMBL" id="UNP28327.1"/>
    </source>
</evidence>
<dbReference type="Proteomes" id="UP000829194">
    <property type="component" value="Chromosome"/>
</dbReference>
<dbReference type="Gene3D" id="3.50.70.20">
    <property type="entry name" value="Cytochrome P460"/>
    <property type="match status" value="1"/>
</dbReference>
<protein>
    <submittedName>
        <fullName evidence="3">Cytochrome P460 family protein</fullName>
    </submittedName>
</protein>